<dbReference type="PRINTS" id="PR01039">
    <property type="entry name" value="TRNASYNTHTRP"/>
</dbReference>
<keyword evidence="7 9" id="KW-0030">Aminoacyl-tRNA synthetase</keyword>
<organism evidence="10 11">
    <name type="scientific">Streptoalloteichus hindustanus</name>
    <dbReference type="NCBI Taxonomy" id="2017"/>
    <lineage>
        <taxon>Bacteria</taxon>
        <taxon>Bacillati</taxon>
        <taxon>Actinomycetota</taxon>
        <taxon>Actinomycetes</taxon>
        <taxon>Pseudonocardiales</taxon>
        <taxon>Pseudonocardiaceae</taxon>
        <taxon>Streptoalloteichus</taxon>
    </lineage>
</organism>
<dbReference type="Proteomes" id="UP000184501">
    <property type="component" value="Unassembled WGS sequence"/>
</dbReference>
<dbReference type="PANTHER" id="PTHR43766">
    <property type="entry name" value="TRYPTOPHAN--TRNA LIGASE, MITOCHONDRIAL"/>
    <property type="match status" value="1"/>
</dbReference>
<dbReference type="GO" id="GO:0005524">
    <property type="term" value="F:ATP binding"/>
    <property type="evidence" value="ECO:0007669"/>
    <property type="project" value="UniProtKB-KW"/>
</dbReference>
<evidence type="ECO:0000256" key="7">
    <source>
        <dbReference type="ARBA" id="ARBA00023146"/>
    </source>
</evidence>
<name>A0A1M5J0C3_STRHI</name>
<evidence type="ECO:0000313" key="10">
    <source>
        <dbReference type="EMBL" id="SHG33443.1"/>
    </source>
</evidence>
<dbReference type="InterPro" id="IPR002306">
    <property type="entry name" value="Trp-tRNA-ligase"/>
</dbReference>
<dbReference type="EC" id="6.1.1.2" evidence="2 8"/>
<dbReference type="Pfam" id="PF00579">
    <property type="entry name" value="tRNA-synt_1b"/>
    <property type="match status" value="1"/>
</dbReference>
<keyword evidence="4 9" id="KW-0547">Nucleotide-binding</keyword>
<dbReference type="CDD" id="cd00806">
    <property type="entry name" value="TrpRS_core"/>
    <property type="match status" value="1"/>
</dbReference>
<proteinExistence type="inferred from homology"/>
<dbReference type="STRING" id="2017.SAMN05444320_10861"/>
<accession>A0A1M5J0C3</accession>
<evidence type="ECO:0000313" key="11">
    <source>
        <dbReference type="Proteomes" id="UP000184501"/>
    </source>
</evidence>
<evidence type="ECO:0000256" key="3">
    <source>
        <dbReference type="ARBA" id="ARBA00022598"/>
    </source>
</evidence>
<dbReference type="Gene3D" id="1.10.240.10">
    <property type="entry name" value="Tyrosyl-Transfer RNA Synthetase"/>
    <property type="match status" value="1"/>
</dbReference>
<dbReference type="PANTHER" id="PTHR43766:SF1">
    <property type="entry name" value="TRYPTOPHAN--TRNA LIGASE, MITOCHONDRIAL"/>
    <property type="match status" value="1"/>
</dbReference>
<dbReference type="GO" id="GO:0006436">
    <property type="term" value="P:tryptophanyl-tRNA aminoacylation"/>
    <property type="evidence" value="ECO:0007669"/>
    <property type="project" value="UniProtKB-UniRule"/>
</dbReference>
<dbReference type="GO" id="GO:0005829">
    <property type="term" value="C:cytosol"/>
    <property type="evidence" value="ECO:0007669"/>
    <property type="project" value="TreeGrafter"/>
</dbReference>
<dbReference type="AlphaFoldDB" id="A0A1M5J0C3"/>
<dbReference type="InterPro" id="IPR002305">
    <property type="entry name" value="aa-tRNA-synth_Ic"/>
</dbReference>
<gene>
    <name evidence="10" type="ORF">SAMN05444320_10861</name>
</gene>
<evidence type="ECO:0000256" key="1">
    <source>
        <dbReference type="ARBA" id="ARBA00005594"/>
    </source>
</evidence>
<evidence type="ECO:0000256" key="9">
    <source>
        <dbReference type="RuleBase" id="RU363036"/>
    </source>
</evidence>
<evidence type="ECO:0000256" key="8">
    <source>
        <dbReference type="NCBIfam" id="TIGR00233"/>
    </source>
</evidence>
<comment type="similarity">
    <text evidence="1 9">Belongs to the class-I aminoacyl-tRNA synthetase family.</text>
</comment>
<dbReference type="InterPro" id="IPR014729">
    <property type="entry name" value="Rossmann-like_a/b/a_fold"/>
</dbReference>
<dbReference type="GO" id="GO:0004830">
    <property type="term" value="F:tryptophan-tRNA ligase activity"/>
    <property type="evidence" value="ECO:0007669"/>
    <property type="project" value="UniProtKB-UniRule"/>
</dbReference>
<dbReference type="EMBL" id="FQVN01000008">
    <property type="protein sequence ID" value="SHG33443.1"/>
    <property type="molecule type" value="Genomic_DNA"/>
</dbReference>
<evidence type="ECO:0000256" key="4">
    <source>
        <dbReference type="ARBA" id="ARBA00022741"/>
    </source>
</evidence>
<evidence type="ECO:0000256" key="6">
    <source>
        <dbReference type="ARBA" id="ARBA00022917"/>
    </source>
</evidence>
<sequence>MTRLSGIQPTGAAHLGNYLGAVRRWAAEQGPDDLYFVVDLHAMTVPHHPGQLRARTREQLAMLLAAGIDPEVACVFVQSDLVDQLGALTWLLESTCTFGEANRMTQFKEKAAGQASVRLSLLTYPVLMAADILLHGADEVPVGEDQSQHLELARTLARRFNTTYGEVFRVPRGTLPTVAARVRDLSDPSRKMAKSAGDGAGTIYLLDPPDTVRRKVQRAVTDTVGEVRYDPERQPGVANLLEILAACTGVSPYTAAGGLDSYAALKSAVADAVVDTLRPVRERTTELLADPAELDRIRAAGADRARQRAQPRLEAALKVIGLR</sequence>
<dbReference type="RefSeq" id="WP_073486999.1">
    <property type="nucleotide sequence ID" value="NZ_FQVN01000008.1"/>
</dbReference>
<keyword evidence="5 9" id="KW-0067">ATP-binding</keyword>
<dbReference type="OrthoDB" id="9801042at2"/>
<dbReference type="NCBIfam" id="TIGR00233">
    <property type="entry name" value="trpS"/>
    <property type="match status" value="1"/>
</dbReference>
<evidence type="ECO:0000256" key="2">
    <source>
        <dbReference type="ARBA" id="ARBA00013161"/>
    </source>
</evidence>
<evidence type="ECO:0000256" key="5">
    <source>
        <dbReference type="ARBA" id="ARBA00022840"/>
    </source>
</evidence>
<keyword evidence="6 9" id="KW-0648">Protein biosynthesis</keyword>
<protein>
    <recommendedName>
        <fullName evidence="2 8">Tryptophan--tRNA ligase</fullName>
        <ecNumber evidence="2 8">6.1.1.2</ecNumber>
    </recommendedName>
</protein>
<reference evidence="10 11" key="1">
    <citation type="submission" date="2016-11" db="EMBL/GenBank/DDBJ databases">
        <authorList>
            <person name="Jaros S."/>
            <person name="Januszkiewicz K."/>
            <person name="Wedrychowicz H."/>
        </authorList>
    </citation>
    <scope>NUCLEOTIDE SEQUENCE [LARGE SCALE GENOMIC DNA]</scope>
    <source>
        <strain evidence="10 11">DSM 44523</strain>
    </source>
</reference>
<dbReference type="InterPro" id="IPR050203">
    <property type="entry name" value="Trp-tRNA_synthetase"/>
</dbReference>
<keyword evidence="3 9" id="KW-0436">Ligase</keyword>
<dbReference type="Gene3D" id="3.40.50.620">
    <property type="entry name" value="HUPs"/>
    <property type="match status" value="1"/>
</dbReference>
<keyword evidence="11" id="KW-1185">Reference proteome</keyword>
<dbReference type="SUPFAM" id="SSF52374">
    <property type="entry name" value="Nucleotidylyl transferase"/>
    <property type="match status" value="1"/>
</dbReference>